<comment type="caution">
    <text evidence="2">The sequence shown here is derived from an EMBL/GenBank/DDBJ whole genome shotgun (WGS) entry which is preliminary data.</text>
</comment>
<dbReference type="OrthoDB" id="1849062at2759"/>
<proteinExistence type="predicted"/>
<reference evidence="3" key="1">
    <citation type="journal article" date="2018" name="Gigascience">
        <title>Genome assembly of the Pink Ipe (Handroanthus impetiginosus, Bignoniaceae), a highly valued, ecologically keystone Neotropical timber forest tree.</title>
        <authorList>
            <person name="Silva-Junior O.B."/>
            <person name="Grattapaglia D."/>
            <person name="Novaes E."/>
            <person name="Collevatti R.G."/>
        </authorList>
    </citation>
    <scope>NUCLEOTIDE SEQUENCE [LARGE SCALE GENOMIC DNA]</scope>
    <source>
        <strain evidence="3">cv. UFG-1</strain>
    </source>
</reference>
<feature type="transmembrane region" description="Helical" evidence="1">
    <location>
        <begin position="420"/>
        <end position="441"/>
    </location>
</feature>
<keyword evidence="1" id="KW-1133">Transmembrane helix</keyword>
<dbReference type="PANTHER" id="PTHR31549:SF258">
    <property type="match status" value="1"/>
</dbReference>
<keyword evidence="1" id="KW-0812">Transmembrane</keyword>
<accession>A0A2G9HFT4</accession>
<evidence type="ECO:0000313" key="2">
    <source>
        <dbReference type="EMBL" id="PIN16409.1"/>
    </source>
</evidence>
<keyword evidence="1" id="KW-0472">Membrane</keyword>
<dbReference type="EMBL" id="NKXS01001878">
    <property type="protein sequence ID" value="PIN16409.1"/>
    <property type="molecule type" value="Genomic_DNA"/>
</dbReference>
<evidence type="ECO:0000313" key="3">
    <source>
        <dbReference type="Proteomes" id="UP000231279"/>
    </source>
</evidence>
<dbReference type="PANTHER" id="PTHR31549">
    <property type="entry name" value="PROTEIN, PUTATIVE (DUF247)-RELATED-RELATED"/>
    <property type="match status" value="1"/>
</dbReference>
<dbReference type="InterPro" id="IPR004158">
    <property type="entry name" value="DUF247_pln"/>
</dbReference>
<dbReference type="Pfam" id="PF03140">
    <property type="entry name" value="DUF247"/>
    <property type="match status" value="1"/>
</dbReference>
<dbReference type="AlphaFoldDB" id="A0A2G9HFT4"/>
<name>A0A2G9HFT4_9LAMI</name>
<sequence>MKIQRITGGLCLHLHLHLRLHLHGAKQIPKNTESIKAVAKREGKWRKLHSNVVSIGPYHHGKPELQNCYERNCIKSYSDDELVRMMLLDACFIIIYIETSCIEGRPQSAHEKMIASNADNMFQKLGISIMSTVLRDMFLLENQIPLQIIKLLLESRYNGNQLGEELLHSDCQHRHMNLLTASLFEDFQAKRKLPPGHHQEELYLHEAFRRLVIFGFVHETKETCLGFINRKFFYCFEAEERTVGDSNIDSDSDVESGVSSLGKSRFQSRMNYLTAGASGKLFKNVHNEGDNARSDKLKFVNLFHSVTDLKPASIRFKPNQTLSLKDVTFESYCIFGKLQLPFWFVSTHTKVFFMNMIAYQFNPGKFRPDKFFVTAHINLMKSLIVRPEDAKELHKIQAHCNGKAKRWIPELINTYFRSPWSFIALVATTYFLVLTTLQTIYTMKF</sequence>
<organism evidence="2 3">
    <name type="scientific">Handroanthus impetiginosus</name>
    <dbReference type="NCBI Taxonomy" id="429701"/>
    <lineage>
        <taxon>Eukaryota</taxon>
        <taxon>Viridiplantae</taxon>
        <taxon>Streptophyta</taxon>
        <taxon>Embryophyta</taxon>
        <taxon>Tracheophyta</taxon>
        <taxon>Spermatophyta</taxon>
        <taxon>Magnoliopsida</taxon>
        <taxon>eudicotyledons</taxon>
        <taxon>Gunneridae</taxon>
        <taxon>Pentapetalae</taxon>
        <taxon>asterids</taxon>
        <taxon>lamiids</taxon>
        <taxon>Lamiales</taxon>
        <taxon>Bignoniaceae</taxon>
        <taxon>Crescentiina</taxon>
        <taxon>Tabebuia alliance</taxon>
        <taxon>Handroanthus</taxon>
    </lineage>
</organism>
<keyword evidence="3" id="KW-1185">Reference proteome</keyword>
<protein>
    <submittedName>
        <fullName evidence="2">Uncharacterized protein</fullName>
    </submittedName>
</protein>
<gene>
    <name evidence="2" type="ORF">CDL12_10936</name>
</gene>
<dbReference type="Proteomes" id="UP000231279">
    <property type="component" value="Unassembled WGS sequence"/>
</dbReference>
<evidence type="ECO:0000256" key="1">
    <source>
        <dbReference type="SAM" id="Phobius"/>
    </source>
</evidence>